<evidence type="ECO:0000313" key="11">
    <source>
        <dbReference type="Proteomes" id="UP000008881"/>
    </source>
</evidence>
<dbReference type="PIRSF" id="PIRSF006060">
    <property type="entry name" value="AA_transporter"/>
    <property type="match status" value="1"/>
</dbReference>
<dbReference type="FunFam" id="1.20.1740.10:FF:000001">
    <property type="entry name" value="Amino acid permease"/>
    <property type="match status" value="1"/>
</dbReference>
<dbReference type="eggNOG" id="COG1113">
    <property type="taxonomic scope" value="Bacteria"/>
</dbReference>
<keyword evidence="2" id="KW-0813">Transport</keyword>
<feature type="transmembrane region" description="Helical" evidence="8">
    <location>
        <begin position="31"/>
        <end position="48"/>
    </location>
</feature>
<keyword evidence="11" id="KW-1185">Reference proteome</keyword>
<organism evidence="10 11">
    <name type="scientific">Klebsiella aerogenes (strain ATCC 13048 / DSM 30053 / CCUG 1429 / JCM 1235 / KCTC 2190 / NBRC 13534 / NCIMB 10102 / NCTC 10006 / CDC 819-56)</name>
    <name type="common">Enterobacter aerogenes</name>
    <dbReference type="NCBI Taxonomy" id="1028307"/>
    <lineage>
        <taxon>Bacteria</taxon>
        <taxon>Pseudomonadati</taxon>
        <taxon>Pseudomonadota</taxon>
        <taxon>Gammaproteobacteria</taxon>
        <taxon>Enterobacterales</taxon>
        <taxon>Enterobacteriaceae</taxon>
        <taxon>Klebsiella/Raoultella group</taxon>
        <taxon>Klebsiella</taxon>
    </lineage>
</organism>
<feature type="transmembrane region" description="Helical" evidence="8">
    <location>
        <begin position="444"/>
        <end position="461"/>
    </location>
</feature>
<keyword evidence="4 8" id="KW-0812">Transmembrane</keyword>
<dbReference type="GO" id="GO:0005886">
    <property type="term" value="C:plasma membrane"/>
    <property type="evidence" value="ECO:0007669"/>
    <property type="project" value="UniProtKB-SubCell"/>
</dbReference>
<keyword evidence="6 8" id="KW-1133">Transmembrane helix</keyword>
<gene>
    <name evidence="10" type="ordered locus">EAE_20380</name>
</gene>
<dbReference type="GeneID" id="93312259"/>
<dbReference type="PANTHER" id="PTHR43495">
    <property type="entry name" value="GABA PERMEASE"/>
    <property type="match status" value="1"/>
</dbReference>
<dbReference type="HOGENOM" id="CLU_007946_9_3_6"/>
<dbReference type="GO" id="GO:0055085">
    <property type="term" value="P:transmembrane transport"/>
    <property type="evidence" value="ECO:0007669"/>
    <property type="project" value="InterPro"/>
</dbReference>
<evidence type="ECO:0000256" key="6">
    <source>
        <dbReference type="ARBA" id="ARBA00022989"/>
    </source>
</evidence>
<sequence length="478" mass="52853">MTEHQREGLVHPATDGECPSQLKRGLGARHIQMIALGGAIGTGLFMGAGRNIAVAGTSILLIYLLVGFFTYMVMRAMGELLLTRLDYRSFADFVGDYLGPQASFYLGWTYWLSWVVTCIADVVVCGSYMQYWFPEMSAWMPALSTLGILFLFNLLSVKMFGEAEFWFALIKVITIIALILTGAWMIAIGWTSPDGVKASLGHITDPTAFMPHGVTGFFAGFQIAIFSFTGIELLGTMTAETRDPERILPKAINALPLRIIIFYLLSMVVIIAVASWPGVSPDASPFVTLFAKAGLPAAAAVINFVALTSAMSSANSGVYSSTRMLYGLSVEKHAHWQFRILSRNTRIPVRSLLFSCFCMLSGTLLLFLVPNVMTLFTIVSTLAAIMVVFSWGMILVAYLVYRHKRPDLHARSKFKMPAGVVMCWLSLLFFAFSIFIMIFDPDTLLALMASPLWFVALWCFWKVKQKREGQLALDNASA</sequence>
<dbReference type="PATRIC" id="fig|1028307.3.peg.4068"/>
<feature type="transmembrane region" description="Helical" evidence="8">
    <location>
        <begin position="255"/>
        <end position="274"/>
    </location>
</feature>
<proteinExistence type="predicted"/>
<feature type="transmembrane region" description="Helical" evidence="8">
    <location>
        <begin position="54"/>
        <end position="74"/>
    </location>
</feature>
<dbReference type="GO" id="GO:0006865">
    <property type="term" value="P:amino acid transport"/>
    <property type="evidence" value="ECO:0007669"/>
    <property type="project" value="UniProtKB-KW"/>
</dbReference>
<feature type="transmembrane region" description="Helical" evidence="8">
    <location>
        <begin position="111"/>
        <end position="132"/>
    </location>
</feature>
<feature type="transmembrane region" description="Helical" evidence="8">
    <location>
        <begin position="168"/>
        <end position="190"/>
    </location>
</feature>
<dbReference type="Gene3D" id="1.20.1740.10">
    <property type="entry name" value="Amino acid/polyamine transporter I"/>
    <property type="match status" value="1"/>
</dbReference>
<dbReference type="OrthoDB" id="5297508at2"/>
<protein>
    <submittedName>
        <fullName evidence="10">Amino acid permease-associated region</fullName>
    </submittedName>
</protein>
<keyword evidence="7 8" id="KW-0472">Membrane</keyword>
<accession>A0A0H3FTC3</accession>
<feature type="transmembrane region" description="Helical" evidence="8">
    <location>
        <begin position="138"/>
        <end position="156"/>
    </location>
</feature>
<feature type="transmembrane region" description="Helical" evidence="8">
    <location>
        <begin position="421"/>
        <end position="438"/>
    </location>
</feature>
<evidence type="ECO:0000256" key="3">
    <source>
        <dbReference type="ARBA" id="ARBA00022475"/>
    </source>
</evidence>
<evidence type="ECO:0000256" key="1">
    <source>
        <dbReference type="ARBA" id="ARBA00004429"/>
    </source>
</evidence>
<feature type="transmembrane region" description="Helical" evidence="8">
    <location>
        <begin position="347"/>
        <end position="369"/>
    </location>
</feature>
<feature type="domain" description="Amino acid permease/ SLC12A" evidence="9">
    <location>
        <begin position="30"/>
        <end position="467"/>
    </location>
</feature>
<dbReference type="PANTHER" id="PTHR43495:SF2">
    <property type="entry name" value="D-SERINE_D-ALANINE_GLYCINE TRANSPORTER"/>
    <property type="match status" value="1"/>
</dbReference>
<keyword evidence="5" id="KW-0029">Amino-acid transport</keyword>
<evidence type="ECO:0000256" key="8">
    <source>
        <dbReference type="SAM" id="Phobius"/>
    </source>
</evidence>
<evidence type="ECO:0000256" key="7">
    <source>
        <dbReference type="ARBA" id="ARBA00023136"/>
    </source>
</evidence>
<reference evidence="10 11" key="1">
    <citation type="journal article" date="2012" name="J. Bacteriol.">
        <title>Complete genome sequence of Enterobacter aerogenes KCTC 2190.</title>
        <authorList>
            <person name="Shin S.H."/>
            <person name="Kim S."/>
            <person name="Kim J.Y."/>
            <person name="Lee S."/>
            <person name="Um Y."/>
            <person name="Oh M.K."/>
            <person name="Kim Y.R."/>
            <person name="Lee J."/>
            <person name="Yang K.S."/>
        </authorList>
    </citation>
    <scope>NUCLEOTIDE SEQUENCE [LARGE SCALE GENOMIC DNA]</scope>
    <source>
        <strain evidence="10 11">KCTC 2190</strain>
    </source>
</reference>
<feature type="transmembrane region" description="Helical" evidence="8">
    <location>
        <begin position="210"/>
        <end position="234"/>
    </location>
</feature>
<dbReference type="EMBL" id="CP002824">
    <property type="protein sequence ID" value="AEG98983.1"/>
    <property type="molecule type" value="Genomic_DNA"/>
</dbReference>
<dbReference type="Proteomes" id="UP000008881">
    <property type="component" value="Chromosome"/>
</dbReference>
<dbReference type="AlphaFoldDB" id="A0A0H3FTC3"/>
<evidence type="ECO:0000256" key="4">
    <source>
        <dbReference type="ARBA" id="ARBA00022692"/>
    </source>
</evidence>
<evidence type="ECO:0000259" key="9">
    <source>
        <dbReference type="Pfam" id="PF00324"/>
    </source>
</evidence>
<dbReference type="RefSeq" id="WP_015705593.1">
    <property type="nucleotide sequence ID" value="NC_015663.1"/>
</dbReference>
<evidence type="ECO:0000256" key="2">
    <source>
        <dbReference type="ARBA" id="ARBA00022448"/>
    </source>
</evidence>
<dbReference type="InterPro" id="IPR004841">
    <property type="entry name" value="AA-permease/SLC12A_dom"/>
</dbReference>
<name>A0A0H3FTC3_KLEAK</name>
<comment type="subcellular location">
    <subcellularLocation>
        <location evidence="1">Cell inner membrane</location>
        <topology evidence="1">Multi-pass membrane protein</topology>
    </subcellularLocation>
</comment>
<evidence type="ECO:0000256" key="5">
    <source>
        <dbReference type="ARBA" id="ARBA00022970"/>
    </source>
</evidence>
<dbReference type="Pfam" id="PF00324">
    <property type="entry name" value="AA_permease"/>
    <property type="match status" value="1"/>
</dbReference>
<dbReference type="KEGG" id="eae:EAE_20380"/>
<evidence type="ECO:0000313" key="10">
    <source>
        <dbReference type="EMBL" id="AEG98983.1"/>
    </source>
</evidence>
<feature type="transmembrane region" description="Helical" evidence="8">
    <location>
        <begin position="375"/>
        <end position="401"/>
    </location>
</feature>
<keyword evidence="3" id="KW-1003">Cell membrane</keyword>